<feature type="domain" description="4Fe-4S ferredoxin-type" evidence="8">
    <location>
        <begin position="74"/>
        <end position="103"/>
    </location>
</feature>
<dbReference type="InterPro" id="IPR045865">
    <property type="entry name" value="ACT-like_dom_sf"/>
</dbReference>
<protein>
    <recommendedName>
        <fullName evidence="8">4Fe-4S ferredoxin-type domain-containing protein</fullName>
    </recommendedName>
</protein>
<keyword evidence="7" id="KW-0411">Iron-sulfur</keyword>
<dbReference type="Pfam" id="PF09383">
    <property type="entry name" value="NIL"/>
    <property type="match status" value="1"/>
</dbReference>
<keyword evidence="5" id="KW-0249">Electron transport</keyword>
<dbReference type="PROSITE" id="PS00198">
    <property type="entry name" value="4FE4S_FER_1"/>
    <property type="match status" value="1"/>
</dbReference>
<keyword evidence="3" id="KW-0479">Metal-binding</keyword>
<dbReference type="GO" id="GO:0051539">
    <property type="term" value="F:4 iron, 4 sulfur cluster binding"/>
    <property type="evidence" value="ECO:0007669"/>
    <property type="project" value="UniProtKB-KW"/>
</dbReference>
<comment type="caution">
    <text evidence="9">The sequence shown here is derived from an EMBL/GenBank/DDBJ whole genome shotgun (WGS) entry which is preliminary data.</text>
</comment>
<reference evidence="9 10" key="1">
    <citation type="journal article" date="2016" name="Sci. Rep.">
        <title>Metabolic traits of an uncultured archaeal lineage -MSBL1- from brine pools of the Red Sea.</title>
        <authorList>
            <person name="Mwirichia R."/>
            <person name="Alam I."/>
            <person name="Rashid M."/>
            <person name="Vinu M."/>
            <person name="Ba-Alawi W."/>
            <person name="Anthony Kamau A."/>
            <person name="Kamanda Ngugi D."/>
            <person name="Goker M."/>
            <person name="Klenk H.P."/>
            <person name="Bajic V."/>
            <person name="Stingl U."/>
        </authorList>
    </citation>
    <scope>NUCLEOTIDE SEQUENCE [LARGE SCALE GENOMIC DNA]</scope>
    <source>
        <strain evidence="9">SCGC-AAA382A13</strain>
    </source>
</reference>
<evidence type="ECO:0000313" key="9">
    <source>
        <dbReference type="EMBL" id="KXB04680.1"/>
    </source>
</evidence>
<dbReference type="InterPro" id="IPR050572">
    <property type="entry name" value="Fe-S_Ferredoxin"/>
</dbReference>
<keyword evidence="1" id="KW-0813">Transport</keyword>
<dbReference type="GO" id="GO:0016491">
    <property type="term" value="F:oxidoreductase activity"/>
    <property type="evidence" value="ECO:0007669"/>
    <property type="project" value="UniProtKB-ARBA"/>
</dbReference>
<dbReference type="SUPFAM" id="SSF55021">
    <property type="entry name" value="ACT-like"/>
    <property type="match status" value="1"/>
</dbReference>
<accession>A0A133VE07</accession>
<keyword evidence="6" id="KW-0408">Iron</keyword>
<evidence type="ECO:0000256" key="5">
    <source>
        <dbReference type="ARBA" id="ARBA00022982"/>
    </source>
</evidence>
<dbReference type="InterPro" id="IPR017900">
    <property type="entry name" value="4Fe4S_Fe_S_CS"/>
</dbReference>
<keyword evidence="2" id="KW-0004">4Fe-4S</keyword>
<dbReference type="GO" id="GO:0046872">
    <property type="term" value="F:metal ion binding"/>
    <property type="evidence" value="ECO:0007669"/>
    <property type="project" value="UniProtKB-KW"/>
</dbReference>
<dbReference type="Gene3D" id="3.30.70.260">
    <property type="match status" value="1"/>
</dbReference>
<dbReference type="PANTHER" id="PTHR43687:SF6">
    <property type="entry name" value="L-ASPARTATE SEMIALDEHYDE SULFURTRANSFERASE IRON-SULFUR SUBUNIT"/>
    <property type="match status" value="1"/>
</dbReference>
<dbReference type="AlphaFoldDB" id="A0A133VE07"/>
<keyword evidence="10" id="KW-1185">Reference proteome</keyword>
<dbReference type="EMBL" id="LHYD01000048">
    <property type="protein sequence ID" value="KXB04680.1"/>
    <property type="molecule type" value="Genomic_DNA"/>
</dbReference>
<evidence type="ECO:0000256" key="4">
    <source>
        <dbReference type="ARBA" id="ARBA00022737"/>
    </source>
</evidence>
<evidence type="ECO:0000256" key="2">
    <source>
        <dbReference type="ARBA" id="ARBA00022485"/>
    </source>
</evidence>
<dbReference type="PROSITE" id="PS51379">
    <property type="entry name" value="4FE4S_FER_2"/>
    <property type="match status" value="2"/>
</dbReference>
<dbReference type="SUPFAM" id="SSF54862">
    <property type="entry name" value="4Fe-4S ferredoxins"/>
    <property type="match status" value="1"/>
</dbReference>
<dbReference type="InterPro" id="IPR017896">
    <property type="entry name" value="4Fe4S_Fe-S-bd"/>
</dbReference>
<proteinExistence type="predicted"/>
<evidence type="ECO:0000313" key="10">
    <source>
        <dbReference type="Proteomes" id="UP000070311"/>
    </source>
</evidence>
<gene>
    <name evidence="9" type="ORF">AKJ50_02135</name>
</gene>
<dbReference type="Pfam" id="PF00037">
    <property type="entry name" value="Fer4"/>
    <property type="match status" value="2"/>
</dbReference>
<organism evidence="9 10">
    <name type="scientific">candidate division MSBL1 archaeon SCGC-AAA382A13</name>
    <dbReference type="NCBI Taxonomy" id="1698279"/>
    <lineage>
        <taxon>Archaea</taxon>
        <taxon>Methanobacteriati</taxon>
        <taxon>Methanobacteriota</taxon>
        <taxon>candidate division MSBL1</taxon>
    </lineage>
</organism>
<dbReference type="Gene3D" id="3.30.70.20">
    <property type="match status" value="2"/>
</dbReference>
<evidence type="ECO:0000259" key="8">
    <source>
        <dbReference type="PROSITE" id="PS51379"/>
    </source>
</evidence>
<feature type="domain" description="4Fe-4S ferredoxin-type" evidence="8">
    <location>
        <begin position="104"/>
        <end position="133"/>
    </location>
</feature>
<evidence type="ECO:0000256" key="7">
    <source>
        <dbReference type="ARBA" id="ARBA00023014"/>
    </source>
</evidence>
<dbReference type="SMART" id="SM00930">
    <property type="entry name" value="NIL"/>
    <property type="match status" value="1"/>
</dbReference>
<keyword evidence="4" id="KW-0677">Repeat</keyword>
<evidence type="ECO:0000256" key="1">
    <source>
        <dbReference type="ARBA" id="ARBA00022448"/>
    </source>
</evidence>
<dbReference type="InterPro" id="IPR018449">
    <property type="entry name" value="NIL_domain"/>
</dbReference>
<name>A0A133VE07_9EURY</name>
<evidence type="ECO:0000256" key="6">
    <source>
        <dbReference type="ARBA" id="ARBA00023004"/>
    </source>
</evidence>
<sequence length="133" mass="14599">MVQKVLLKYSTEKADKPILASIIRETDIPINILHADLTPKGGEIFIELDASGEEVDEVIQLFEERGVETEKITHGIEFDEDICLDCGACISLCPTKALTLTDDCSLKVEEEKCVYCGACVPVCPVNALSVRKI</sequence>
<dbReference type="PANTHER" id="PTHR43687">
    <property type="entry name" value="ADENYLYLSULFATE REDUCTASE, BETA SUBUNIT"/>
    <property type="match status" value="1"/>
</dbReference>
<dbReference type="Proteomes" id="UP000070311">
    <property type="component" value="Unassembled WGS sequence"/>
</dbReference>
<evidence type="ECO:0000256" key="3">
    <source>
        <dbReference type="ARBA" id="ARBA00022723"/>
    </source>
</evidence>